<sequence length="139" mass="15570">MADSLVLDVPTIGERKFIKARPGDNAYSRLRRQFGFEMVLIKAEDFEAGWSTAPGYIAADMSNGNGRWLKDSRFERFEKFLAENEAIEMANVYITAGGLINIRDGAHRSRVLLNMGMEAIPVTMPKASVGLLEQYYQSS</sequence>
<evidence type="ECO:0008006" key="2">
    <source>
        <dbReference type="Google" id="ProtNLM"/>
    </source>
</evidence>
<evidence type="ECO:0000313" key="1">
    <source>
        <dbReference type="EMBL" id="KKK51625.1"/>
    </source>
</evidence>
<dbReference type="AlphaFoldDB" id="A0A0F8WTI0"/>
<comment type="caution">
    <text evidence="1">The sequence shown here is derived from an EMBL/GenBank/DDBJ whole genome shotgun (WGS) entry which is preliminary data.</text>
</comment>
<name>A0A0F8WTI0_9ZZZZ</name>
<reference evidence="1" key="1">
    <citation type="journal article" date="2015" name="Nature">
        <title>Complex archaea that bridge the gap between prokaryotes and eukaryotes.</title>
        <authorList>
            <person name="Spang A."/>
            <person name="Saw J.H."/>
            <person name="Jorgensen S.L."/>
            <person name="Zaremba-Niedzwiedzka K."/>
            <person name="Martijn J."/>
            <person name="Lind A.E."/>
            <person name="van Eijk R."/>
            <person name="Schleper C."/>
            <person name="Guy L."/>
            <person name="Ettema T.J."/>
        </authorList>
    </citation>
    <scope>NUCLEOTIDE SEQUENCE</scope>
</reference>
<protein>
    <recommendedName>
        <fullName evidence="2">ParB/Sulfiredoxin domain-containing protein</fullName>
    </recommendedName>
</protein>
<dbReference type="EMBL" id="LAZR01067417">
    <property type="protein sequence ID" value="KKK51625.1"/>
    <property type="molecule type" value="Genomic_DNA"/>
</dbReference>
<accession>A0A0F8WTI0</accession>
<gene>
    <name evidence="1" type="ORF">LCGC14_3113080</name>
</gene>
<proteinExistence type="predicted"/>
<organism evidence="1">
    <name type="scientific">marine sediment metagenome</name>
    <dbReference type="NCBI Taxonomy" id="412755"/>
    <lineage>
        <taxon>unclassified sequences</taxon>
        <taxon>metagenomes</taxon>
        <taxon>ecological metagenomes</taxon>
    </lineage>
</organism>